<dbReference type="Proteomes" id="UP000318065">
    <property type="component" value="Chromosome"/>
</dbReference>
<name>A0A510HGQ8_9ACTN</name>
<keyword evidence="1" id="KW-1133">Transmembrane helix</keyword>
<evidence type="ECO:0000313" key="3">
    <source>
        <dbReference type="Proteomes" id="UP000318065"/>
    </source>
</evidence>
<protein>
    <recommendedName>
        <fullName evidence="4">ATP synthase protein I</fullName>
    </recommendedName>
</protein>
<evidence type="ECO:0008006" key="4">
    <source>
        <dbReference type="Google" id="ProtNLM"/>
    </source>
</evidence>
<sequence>MADPDSRRDGAGGNAARFFGVGFTFISTVGLLAGGGYLLDRAAGTVPLFLLVGLGLGFAGGLYYVYLALKRM</sequence>
<keyword evidence="1" id="KW-0472">Membrane</keyword>
<feature type="transmembrane region" description="Helical" evidence="1">
    <location>
        <begin position="18"/>
        <end position="39"/>
    </location>
</feature>
<dbReference type="EMBL" id="AP019791">
    <property type="protein sequence ID" value="BBL79129.1"/>
    <property type="molecule type" value="Genomic_DNA"/>
</dbReference>
<keyword evidence="3" id="KW-1185">Reference proteome</keyword>
<proteinExistence type="predicted"/>
<organism evidence="2 3">
    <name type="scientific">Rubrobacter xylanophilus</name>
    <dbReference type="NCBI Taxonomy" id="49319"/>
    <lineage>
        <taxon>Bacteria</taxon>
        <taxon>Bacillati</taxon>
        <taxon>Actinomycetota</taxon>
        <taxon>Rubrobacteria</taxon>
        <taxon>Rubrobacterales</taxon>
        <taxon>Rubrobacteraceae</taxon>
        <taxon>Rubrobacter</taxon>
    </lineage>
</organism>
<dbReference type="OrthoDB" id="5245058at2"/>
<dbReference type="InterPro" id="IPR032820">
    <property type="entry name" value="ATPase_put"/>
</dbReference>
<keyword evidence="1" id="KW-0812">Transmembrane</keyword>
<dbReference type="RefSeq" id="WP_143527175.1">
    <property type="nucleotide sequence ID" value="NZ_AP019791.1"/>
</dbReference>
<feature type="transmembrane region" description="Helical" evidence="1">
    <location>
        <begin position="45"/>
        <end position="69"/>
    </location>
</feature>
<accession>A0A510HGQ8</accession>
<dbReference type="AlphaFoldDB" id="A0A510HGQ8"/>
<gene>
    <name evidence="2" type="ORF">RxyAA322_09830</name>
</gene>
<evidence type="ECO:0000313" key="2">
    <source>
        <dbReference type="EMBL" id="BBL79129.1"/>
    </source>
</evidence>
<dbReference type="Pfam" id="PF09527">
    <property type="entry name" value="ATPase_gene1"/>
    <property type="match status" value="1"/>
</dbReference>
<reference evidence="2" key="1">
    <citation type="journal article" date="2019" name="Microbiol. Resour. Announc.">
        <title>Complete Genome Sequence of Rubrobacter xylanophilus Strain AA3-22, Isolated from Arima Onsen in Japan.</title>
        <authorList>
            <person name="Tomariguchi N."/>
            <person name="Miyazaki K."/>
        </authorList>
    </citation>
    <scope>NUCLEOTIDE SEQUENCE [LARGE SCALE GENOMIC DNA]</scope>
    <source>
        <strain evidence="2">AA3-22</strain>
    </source>
</reference>
<evidence type="ECO:0000256" key="1">
    <source>
        <dbReference type="SAM" id="Phobius"/>
    </source>
</evidence>